<name>A0AA38Z9R9_VITRO</name>
<dbReference type="PANTHER" id="PTHR12911">
    <property type="entry name" value="SAD1/UNC-84-LIKE PROTEIN-RELATED"/>
    <property type="match status" value="1"/>
</dbReference>
<dbReference type="FunFam" id="2.60.120.260:FF:000096">
    <property type="entry name" value="SUN domain protein1"/>
    <property type="match status" value="1"/>
</dbReference>
<keyword evidence="3" id="KW-0597">Phosphoprotein</keyword>
<feature type="transmembrane region" description="Helical" evidence="16">
    <location>
        <begin position="102"/>
        <end position="123"/>
    </location>
</feature>
<dbReference type="GO" id="GO:0009524">
    <property type="term" value="C:phragmoplast"/>
    <property type="evidence" value="ECO:0007669"/>
    <property type="project" value="UniProtKB-SubCell"/>
</dbReference>
<evidence type="ECO:0000256" key="7">
    <source>
        <dbReference type="ARBA" id="ARBA00022989"/>
    </source>
</evidence>
<evidence type="ECO:0000259" key="17">
    <source>
        <dbReference type="PROSITE" id="PS51469"/>
    </source>
</evidence>
<evidence type="ECO:0000256" key="10">
    <source>
        <dbReference type="ARBA" id="ARBA00023136"/>
    </source>
</evidence>
<dbReference type="Pfam" id="PF07738">
    <property type="entry name" value="Sad1_UNC"/>
    <property type="match status" value="1"/>
</dbReference>
<dbReference type="GO" id="GO:0070197">
    <property type="term" value="P:meiotic attachment of telomere to nuclear envelope"/>
    <property type="evidence" value="ECO:0007669"/>
    <property type="project" value="UniProtKB-ARBA"/>
</dbReference>
<evidence type="ECO:0000313" key="19">
    <source>
        <dbReference type="Proteomes" id="UP001168098"/>
    </source>
</evidence>
<keyword evidence="10 16" id="KW-0472">Membrane</keyword>
<keyword evidence="5" id="KW-0256">Endoplasmic reticulum</keyword>
<dbReference type="GO" id="GO:0005637">
    <property type="term" value="C:nuclear inner membrane"/>
    <property type="evidence" value="ECO:0007669"/>
    <property type="project" value="UniProtKB-SubCell"/>
</dbReference>
<keyword evidence="9 15" id="KW-0175">Coiled coil</keyword>
<feature type="coiled-coil region" evidence="15">
    <location>
        <begin position="175"/>
        <end position="209"/>
    </location>
</feature>
<dbReference type="GO" id="GO:0006997">
    <property type="term" value="P:nucleus organization"/>
    <property type="evidence" value="ECO:0007669"/>
    <property type="project" value="UniProtKB-ARBA"/>
</dbReference>
<evidence type="ECO:0000256" key="15">
    <source>
        <dbReference type="SAM" id="Coils"/>
    </source>
</evidence>
<evidence type="ECO:0000256" key="11">
    <source>
        <dbReference type="ARBA" id="ARBA00023212"/>
    </source>
</evidence>
<dbReference type="GO" id="GO:0043495">
    <property type="term" value="F:protein-membrane adaptor activity"/>
    <property type="evidence" value="ECO:0007669"/>
    <property type="project" value="UniProtKB-ARBA"/>
</dbReference>
<keyword evidence="11" id="KW-0206">Cytoskeleton</keyword>
<dbReference type="AlphaFoldDB" id="A0AA38Z9R9"/>
<evidence type="ECO:0000256" key="16">
    <source>
        <dbReference type="SAM" id="Phobius"/>
    </source>
</evidence>
<dbReference type="PANTHER" id="PTHR12911:SF8">
    <property type="entry name" value="KLAROID PROTEIN-RELATED"/>
    <property type="match status" value="1"/>
</dbReference>
<keyword evidence="6" id="KW-0735">Signal-anchor</keyword>
<evidence type="ECO:0000256" key="5">
    <source>
        <dbReference type="ARBA" id="ARBA00022824"/>
    </source>
</evidence>
<keyword evidence="8" id="KW-0007">Acetylation</keyword>
<keyword evidence="4 16" id="KW-0812">Transmembrane</keyword>
<evidence type="ECO:0000256" key="8">
    <source>
        <dbReference type="ARBA" id="ARBA00022990"/>
    </source>
</evidence>
<evidence type="ECO:0000256" key="9">
    <source>
        <dbReference type="ARBA" id="ARBA00023054"/>
    </source>
</evidence>
<protein>
    <recommendedName>
        <fullName evidence="17">SUN domain-containing protein</fullName>
    </recommendedName>
</protein>
<dbReference type="Proteomes" id="UP001168098">
    <property type="component" value="Unassembled WGS sequence"/>
</dbReference>
<evidence type="ECO:0000256" key="4">
    <source>
        <dbReference type="ARBA" id="ARBA00022692"/>
    </source>
</evidence>
<dbReference type="InterPro" id="IPR045119">
    <property type="entry name" value="SUN1-5"/>
</dbReference>
<dbReference type="GO" id="GO:0090435">
    <property type="term" value="P:protein localization to nuclear envelope"/>
    <property type="evidence" value="ECO:0007669"/>
    <property type="project" value="UniProtKB-ARBA"/>
</dbReference>
<comment type="subcellular location">
    <subcellularLocation>
        <location evidence="14">Cytoplasm</location>
        <location evidence="14">Cytoskeleton</location>
        <location evidence="14">Phragmoplast</location>
    </subcellularLocation>
    <subcellularLocation>
        <location evidence="1">Endoplasmic reticulum membrane</location>
        <topology evidence="1">Single-pass type II membrane protein</topology>
    </subcellularLocation>
    <subcellularLocation>
        <location evidence="13">Nucleus inner membrane</location>
        <topology evidence="13">Single-pass type II membrane protein</topology>
    </subcellularLocation>
</comment>
<keyword evidence="19" id="KW-1185">Reference proteome</keyword>
<keyword evidence="12" id="KW-0539">Nucleus</keyword>
<proteinExistence type="predicted"/>
<evidence type="ECO:0000256" key="12">
    <source>
        <dbReference type="ARBA" id="ARBA00023242"/>
    </source>
</evidence>
<comment type="caution">
    <text evidence="18">The sequence shown here is derived from an EMBL/GenBank/DDBJ whole genome shotgun (WGS) entry which is preliminary data.</text>
</comment>
<evidence type="ECO:0000313" key="18">
    <source>
        <dbReference type="EMBL" id="KAJ9685051.1"/>
    </source>
</evidence>
<evidence type="ECO:0000256" key="3">
    <source>
        <dbReference type="ARBA" id="ARBA00022553"/>
    </source>
</evidence>
<gene>
    <name evidence="18" type="ORF">PVL29_017182</name>
</gene>
<dbReference type="GO" id="GO:0051291">
    <property type="term" value="P:protein heterooligomerization"/>
    <property type="evidence" value="ECO:0007669"/>
    <property type="project" value="UniProtKB-ARBA"/>
</dbReference>
<keyword evidence="2" id="KW-0963">Cytoplasm</keyword>
<evidence type="ECO:0000256" key="1">
    <source>
        <dbReference type="ARBA" id="ARBA00004648"/>
    </source>
</evidence>
<keyword evidence="7 16" id="KW-1133">Transmembrane helix</keyword>
<evidence type="ECO:0000256" key="13">
    <source>
        <dbReference type="ARBA" id="ARBA00037816"/>
    </source>
</evidence>
<feature type="domain" description="SUN" evidence="17">
    <location>
        <begin position="272"/>
        <end position="439"/>
    </location>
</feature>
<dbReference type="InterPro" id="IPR012919">
    <property type="entry name" value="SUN_dom"/>
</dbReference>
<dbReference type="EMBL" id="JARBHA010000013">
    <property type="protein sequence ID" value="KAJ9685051.1"/>
    <property type="molecule type" value="Genomic_DNA"/>
</dbReference>
<evidence type="ECO:0000256" key="6">
    <source>
        <dbReference type="ARBA" id="ARBA00022968"/>
    </source>
</evidence>
<organism evidence="18 19">
    <name type="scientific">Vitis rotundifolia</name>
    <name type="common">Muscadine grape</name>
    <dbReference type="NCBI Taxonomy" id="103349"/>
    <lineage>
        <taxon>Eukaryota</taxon>
        <taxon>Viridiplantae</taxon>
        <taxon>Streptophyta</taxon>
        <taxon>Embryophyta</taxon>
        <taxon>Tracheophyta</taxon>
        <taxon>Spermatophyta</taxon>
        <taxon>Magnoliopsida</taxon>
        <taxon>eudicotyledons</taxon>
        <taxon>Gunneridae</taxon>
        <taxon>Pentapetalae</taxon>
        <taxon>rosids</taxon>
        <taxon>Vitales</taxon>
        <taxon>Vitaceae</taxon>
        <taxon>Viteae</taxon>
        <taxon>Vitis</taxon>
    </lineage>
</organism>
<accession>A0AA38Z9R9</accession>
<reference evidence="18 19" key="1">
    <citation type="journal article" date="2023" name="BMC Biotechnol.">
        <title>Vitis rotundifolia cv Carlos genome sequencing.</title>
        <authorList>
            <person name="Huff M."/>
            <person name="Hulse-Kemp A."/>
            <person name="Scheffler B."/>
            <person name="Youngblood R."/>
            <person name="Simpson S."/>
            <person name="Babiker E."/>
            <person name="Staton M."/>
        </authorList>
    </citation>
    <scope>NUCLEOTIDE SEQUENCE [LARGE SCALE GENOMIC DNA]</scope>
    <source>
        <tissue evidence="18">Leaf</tissue>
    </source>
</reference>
<evidence type="ECO:0000256" key="14">
    <source>
        <dbReference type="ARBA" id="ARBA00060413"/>
    </source>
</evidence>
<sequence>MSASTVSITANTAARRRPVVIGEKKPNIELVSGDAGVSQFNGIAGEDRLTAGGGKDLSHSIRGETILERSKEAVQIKKASANAATEPRRTRKVVSKSERPRWVTAVSIFTKNLVLLVVILGLVQMIRKLALKSADSPGGSLVAVPDFERRIAEVQVEVVDRKIESEVGGLRRELSKKIEEKAGDFNNQLEKLDSKSETLEKKLGELGAMEFLRKEDFNKIFDELKNAKSADYGDREMSLDEIRGIAREIVEKEIERHAADGLGRVDYALGSGGAMVVRHSEPYILGKGSGWFPKTSLTGVHRDSEKMLKPSFGEPGQCFPLKGDSGFVQIRLRTAIIPEAITLEHVDKMAAYDRSSAPKDCRVYGWHQGHDTDIAAETGRMFLLAEFSYDLEKSNAQTFNVLDLVGSGLVDMVRFDFASNHGSPSHTCIYRLRVHGRESNSVSMLAMQS</sequence>
<dbReference type="PROSITE" id="PS51469">
    <property type="entry name" value="SUN"/>
    <property type="match status" value="1"/>
</dbReference>
<dbReference type="Gene3D" id="2.60.120.260">
    <property type="entry name" value="Galactose-binding domain-like"/>
    <property type="match status" value="1"/>
</dbReference>
<dbReference type="GO" id="GO:0051260">
    <property type="term" value="P:protein homooligomerization"/>
    <property type="evidence" value="ECO:0007669"/>
    <property type="project" value="UniProtKB-ARBA"/>
</dbReference>
<evidence type="ECO:0000256" key="2">
    <source>
        <dbReference type="ARBA" id="ARBA00022490"/>
    </source>
</evidence>
<dbReference type="GO" id="GO:0005789">
    <property type="term" value="C:endoplasmic reticulum membrane"/>
    <property type="evidence" value="ECO:0007669"/>
    <property type="project" value="UniProtKB-SubCell"/>
</dbReference>